<dbReference type="Proteomes" id="UP000707356">
    <property type="component" value="Unassembled WGS sequence"/>
</dbReference>
<keyword evidence="2" id="KW-0732">Signal</keyword>
<dbReference type="Gene3D" id="2.40.70.10">
    <property type="entry name" value="Acid Proteases"/>
    <property type="match status" value="1"/>
</dbReference>
<evidence type="ECO:0000313" key="4">
    <source>
        <dbReference type="Proteomes" id="UP000707356"/>
    </source>
</evidence>
<dbReference type="GO" id="GO:0008233">
    <property type="term" value="F:peptidase activity"/>
    <property type="evidence" value="ECO:0007669"/>
    <property type="project" value="UniProtKB-KW"/>
</dbReference>
<organism evidence="3 4">
    <name type="scientific">Pegethrix bostrychoides GSE-TBD4-15B</name>
    <dbReference type="NCBI Taxonomy" id="2839662"/>
    <lineage>
        <taxon>Bacteria</taxon>
        <taxon>Bacillati</taxon>
        <taxon>Cyanobacteriota</taxon>
        <taxon>Cyanophyceae</taxon>
        <taxon>Oculatellales</taxon>
        <taxon>Oculatellaceae</taxon>
        <taxon>Pegethrix</taxon>
    </lineage>
</organism>
<keyword evidence="3" id="KW-0378">Hydrolase</keyword>
<evidence type="ECO:0000256" key="2">
    <source>
        <dbReference type="SAM" id="SignalP"/>
    </source>
</evidence>
<reference evidence="3" key="2">
    <citation type="journal article" date="2022" name="Microbiol. Resour. Announc.">
        <title>Metagenome Sequencing to Explore Phylogenomics of Terrestrial Cyanobacteria.</title>
        <authorList>
            <person name="Ward R.D."/>
            <person name="Stajich J.E."/>
            <person name="Johansen J.R."/>
            <person name="Huntemann M."/>
            <person name="Clum A."/>
            <person name="Foster B."/>
            <person name="Foster B."/>
            <person name="Roux S."/>
            <person name="Palaniappan K."/>
            <person name="Varghese N."/>
            <person name="Mukherjee S."/>
            <person name="Reddy T.B.K."/>
            <person name="Daum C."/>
            <person name="Copeland A."/>
            <person name="Chen I.A."/>
            <person name="Ivanova N.N."/>
            <person name="Kyrpides N.C."/>
            <person name="Shapiro N."/>
            <person name="Eloe-Fadrosh E.A."/>
            <person name="Pietrasiak N."/>
        </authorList>
    </citation>
    <scope>NUCLEOTIDE SEQUENCE</scope>
    <source>
        <strain evidence="3">GSE-TBD4-15B</strain>
    </source>
</reference>
<feature type="signal peptide" evidence="2">
    <location>
        <begin position="1"/>
        <end position="25"/>
    </location>
</feature>
<evidence type="ECO:0000313" key="3">
    <source>
        <dbReference type="EMBL" id="MBW4468659.1"/>
    </source>
</evidence>
<feature type="region of interest" description="Disordered" evidence="1">
    <location>
        <begin position="26"/>
        <end position="62"/>
    </location>
</feature>
<dbReference type="PROSITE" id="PS51257">
    <property type="entry name" value="PROKAR_LIPOPROTEIN"/>
    <property type="match status" value="1"/>
</dbReference>
<dbReference type="SUPFAM" id="SSF50630">
    <property type="entry name" value="Acid proteases"/>
    <property type="match status" value="1"/>
</dbReference>
<sequence>MPKPCSFNLATMLIVGLALWTSACASSSPQSSDPPSPTVAEAPQTPVSLQASPQAASQKATASQSDSFQLAIARATSAFKIGQSAQSRDDWRLVANRWQQAITLMKAVPASNPNRAKAQQKLIQYQQNLAYAQRQANRPTDSINPNGVVVLPPFPVAPSPPLAAPPRPRSPMAAAAPQAAPKLIPPALSRGFYAPIVRRAGNTPVIRVMFNNQQPFDMILDTGASGTLITRKMASQLGVVPVAQASVDTASQRNVTFPLGYVQSIEVGGAIANNVLVAVAGPELSVGLLGHDFFGNYDVIIRENQVEFQERS</sequence>
<protein>
    <submittedName>
        <fullName evidence="3">Retroviral-like aspartic protease family protein</fullName>
    </submittedName>
</protein>
<dbReference type="CDD" id="cd05483">
    <property type="entry name" value="retropepsin_like_bacteria"/>
    <property type="match status" value="1"/>
</dbReference>
<comment type="caution">
    <text evidence="3">The sequence shown here is derived from an EMBL/GenBank/DDBJ whole genome shotgun (WGS) entry which is preliminary data.</text>
</comment>
<keyword evidence="3" id="KW-0645">Protease</keyword>
<feature type="chain" id="PRO_5038084919" evidence="2">
    <location>
        <begin position="26"/>
        <end position="312"/>
    </location>
</feature>
<feature type="compositionally biased region" description="Low complexity" evidence="1">
    <location>
        <begin position="48"/>
        <end position="62"/>
    </location>
</feature>
<evidence type="ECO:0000256" key="1">
    <source>
        <dbReference type="SAM" id="MobiDB-lite"/>
    </source>
</evidence>
<dbReference type="AlphaFoldDB" id="A0A951U746"/>
<dbReference type="GO" id="GO:0006508">
    <property type="term" value="P:proteolysis"/>
    <property type="evidence" value="ECO:0007669"/>
    <property type="project" value="UniProtKB-KW"/>
</dbReference>
<dbReference type="InterPro" id="IPR034122">
    <property type="entry name" value="Retropepsin-like_bacterial"/>
</dbReference>
<dbReference type="Pfam" id="PF13975">
    <property type="entry name" value="gag-asp_proteas"/>
    <property type="match status" value="1"/>
</dbReference>
<accession>A0A951U746</accession>
<name>A0A951U746_9CYAN</name>
<reference evidence="3" key="1">
    <citation type="submission" date="2021-05" db="EMBL/GenBank/DDBJ databases">
        <authorList>
            <person name="Pietrasiak N."/>
            <person name="Ward R."/>
            <person name="Stajich J.E."/>
            <person name="Kurbessoian T."/>
        </authorList>
    </citation>
    <scope>NUCLEOTIDE SEQUENCE</scope>
    <source>
        <strain evidence="3">GSE-TBD4-15B</strain>
    </source>
</reference>
<dbReference type="InterPro" id="IPR021109">
    <property type="entry name" value="Peptidase_aspartic_dom_sf"/>
</dbReference>
<gene>
    <name evidence="3" type="ORF">KME07_24810</name>
</gene>
<dbReference type="EMBL" id="JAHHHV010000091">
    <property type="protein sequence ID" value="MBW4468659.1"/>
    <property type="molecule type" value="Genomic_DNA"/>
</dbReference>
<proteinExistence type="predicted"/>